<dbReference type="PROSITE" id="PS50878">
    <property type="entry name" value="RT_POL"/>
    <property type="match status" value="1"/>
</dbReference>
<organism evidence="2 3">
    <name type="scientific">Paspalum notatum var. saurae</name>
    <dbReference type="NCBI Taxonomy" id="547442"/>
    <lineage>
        <taxon>Eukaryota</taxon>
        <taxon>Viridiplantae</taxon>
        <taxon>Streptophyta</taxon>
        <taxon>Embryophyta</taxon>
        <taxon>Tracheophyta</taxon>
        <taxon>Spermatophyta</taxon>
        <taxon>Magnoliopsida</taxon>
        <taxon>Liliopsida</taxon>
        <taxon>Poales</taxon>
        <taxon>Poaceae</taxon>
        <taxon>PACMAD clade</taxon>
        <taxon>Panicoideae</taxon>
        <taxon>Andropogonodae</taxon>
        <taxon>Paspaleae</taxon>
        <taxon>Paspalinae</taxon>
        <taxon>Paspalum</taxon>
    </lineage>
</organism>
<dbReference type="PANTHER" id="PTHR33116:SF78">
    <property type="entry name" value="OS12G0587133 PROTEIN"/>
    <property type="match status" value="1"/>
</dbReference>
<dbReference type="InterPro" id="IPR000477">
    <property type="entry name" value="RT_dom"/>
</dbReference>
<protein>
    <recommendedName>
        <fullName evidence="1">Reverse transcriptase domain-containing protein</fullName>
    </recommendedName>
</protein>
<dbReference type="Pfam" id="PF13966">
    <property type="entry name" value="zf-RVT"/>
    <property type="match status" value="1"/>
</dbReference>
<dbReference type="Pfam" id="PF00078">
    <property type="entry name" value="RVT_1"/>
    <property type="match status" value="1"/>
</dbReference>
<sequence length="1130" mass="125333">MLTAWDPRLFRLLSCMTRHHSLSVILSSTTSDQVITVTNVYAPADHRDSSEFLAGLLELPSYVQGAWFLMGDFNLLRGLGDKNNDSVDLGLCRDFNTTIDALGVMEVPLRDALYTWSNKRAVPTLSRLDRVFVNLVQASTFPSSFLTSLPRPTSDHKPIKLTVSTSVPKSQVFRFENAWLKNGSFLPTVTPAWHNAPLVSDAAGQLAACLKGVRAASKVWARRNRAPPAIIPNCKFLIQLFDHYEEHRALSAAELQVRSLCVLRLDQAIQERAAYWKQRSKQRAIREGDANTAFHHAHATVRLRSNQIKSIEVDGCARFSHEDKTAALTSHYRAILGAPIAAVWRFDVLDLYRGRPGPSEDLTAPLTISEAKVAVKDMNKCSAPGPDGFGPSFYQAAWDTIAAVLEHFCLAFQDQTVQLERVNRSFIVLLPKTPGACAIGSFRPISLQNCCVKIIAKLLTTRLQKQIGRLVDVDQTGFIRGRSITENFVYALELVQLCHKRKAPTVVLKLDFAKAFDSISWDGLFTILRARGFNDTWCAWMHCLLSSSTTAILVNGCPGPWIQCKRGLRQGDPLSPYLFLLVADVLQALIQQDSGVLHPLVDHAPCPVLQYADDTLILLRGEVQGVSRLREILDSFAAATGLRINYSKSTLVPIHMDGLVVDQCVALMGCKLEGFPQTYLGLPLSVTKLRPSSFEPYIAKVDRRLAGWQASVLNPMGRAVLVNAVLSSQMVYLMCAVPLPPGVVAQVDRRRRGFLWTGEDSAAGAQCLVAWDRVCDDKAMGGLGVKDLALQNTCLLLKLLYRLHTAEDSSWASWARGNVCLATLEGGMMGGHWEVLRALLPLFQAITSSVVGDGAATDFWHDAWLGGDDLASRFPALFSHCRRPHASVRDVLSRGVRHTLVPRLSRQANAELVLLDEALAAITLSEEPDARLSPFAAAGGKLRTGALYRVLRDAQRPPSPETKFIWGSGSPPRVQFFIWLLTQERVQCRANLARKCVVDSADCELCPGVPETTAHIFLECPFAVSFWTAINMSQVLPPDVRGLLSMPRPSHIPAARFSAFIQLCCWRLWKRRNELVFKGEEQSLPTMLSECKNDARLWVYRFKRDEQVLGDAWCRVFSRQWAPGATPVDV</sequence>
<dbReference type="InterPro" id="IPR026960">
    <property type="entry name" value="RVT-Znf"/>
</dbReference>
<evidence type="ECO:0000313" key="2">
    <source>
        <dbReference type="EMBL" id="WVZ61798.1"/>
    </source>
</evidence>
<gene>
    <name evidence="2" type="ORF">U9M48_011614</name>
</gene>
<feature type="domain" description="Reverse transcriptase" evidence="1">
    <location>
        <begin position="411"/>
        <end position="684"/>
    </location>
</feature>
<evidence type="ECO:0000313" key="3">
    <source>
        <dbReference type="Proteomes" id="UP001341281"/>
    </source>
</evidence>
<dbReference type="InterPro" id="IPR043502">
    <property type="entry name" value="DNA/RNA_pol_sf"/>
</dbReference>
<dbReference type="Proteomes" id="UP001341281">
    <property type="component" value="Chromosome 03"/>
</dbReference>
<dbReference type="InterPro" id="IPR036691">
    <property type="entry name" value="Endo/exonu/phosph_ase_sf"/>
</dbReference>
<dbReference type="SUPFAM" id="SSF56672">
    <property type="entry name" value="DNA/RNA polymerases"/>
    <property type="match status" value="1"/>
</dbReference>
<accession>A0AAQ3WHN6</accession>
<evidence type="ECO:0000259" key="1">
    <source>
        <dbReference type="PROSITE" id="PS50878"/>
    </source>
</evidence>
<name>A0AAQ3WHN6_PASNO</name>
<reference evidence="2 3" key="1">
    <citation type="submission" date="2024-02" db="EMBL/GenBank/DDBJ databases">
        <title>High-quality chromosome-scale genome assembly of Pensacola bahiagrass (Paspalum notatum Flugge var. saurae).</title>
        <authorList>
            <person name="Vega J.M."/>
            <person name="Podio M."/>
            <person name="Orjuela J."/>
            <person name="Siena L.A."/>
            <person name="Pessino S.C."/>
            <person name="Combes M.C."/>
            <person name="Mariac C."/>
            <person name="Albertini E."/>
            <person name="Pupilli F."/>
            <person name="Ortiz J.P.A."/>
            <person name="Leblanc O."/>
        </authorList>
    </citation>
    <scope>NUCLEOTIDE SEQUENCE [LARGE SCALE GENOMIC DNA]</scope>
    <source>
        <strain evidence="2">R1</strain>
        <tissue evidence="2">Leaf</tissue>
    </source>
</reference>
<dbReference type="AlphaFoldDB" id="A0AAQ3WHN6"/>
<dbReference type="EMBL" id="CP144747">
    <property type="protein sequence ID" value="WVZ61798.1"/>
    <property type="molecule type" value="Genomic_DNA"/>
</dbReference>
<dbReference type="Gene3D" id="3.60.10.10">
    <property type="entry name" value="Endonuclease/exonuclease/phosphatase"/>
    <property type="match status" value="1"/>
</dbReference>
<dbReference type="PANTHER" id="PTHR33116">
    <property type="entry name" value="REVERSE TRANSCRIPTASE ZINC-BINDING DOMAIN-CONTAINING PROTEIN-RELATED-RELATED"/>
    <property type="match status" value="1"/>
</dbReference>
<proteinExistence type="predicted"/>
<dbReference type="CDD" id="cd01650">
    <property type="entry name" value="RT_nLTR_like"/>
    <property type="match status" value="1"/>
</dbReference>
<dbReference type="SUPFAM" id="SSF56219">
    <property type="entry name" value="DNase I-like"/>
    <property type="match status" value="1"/>
</dbReference>
<keyword evidence="3" id="KW-1185">Reference proteome</keyword>